<proteinExistence type="inferred from homology"/>
<feature type="domain" description="Exocyst complex component Sec10-like alpha-helical bundle" evidence="6">
    <location>
        <begin position="191"/>
        <end position="843"/>
    </location>
</feature>
<evidence type="ECO:0000256" key="5">
    <source>
        <dbReference type="SAM" id="MobiDB-lite"/>
    </source>
</evidence>
<comment type="similarity">
    <text evidence="1">Belongs to the SEC10 family.</text>
</comment>
<dbReference type="GO" id="GO:0006893">
    <property type="term" value="P:Golgi to plasma membrane transport"/>
    <property type="evidence" value="ECO:0007669"/>
    <property type="project" value="TreeGrafter"/>
</dbReference>
<keyword evidence="9" id="KW-1185">Reference proteome</keyword>
<dbReference type="InterPro" id="IPR048625">
    <property type="entry name" value="Sec10_N"/>
</dbReference>
<dbReference type="Proteomes" id="UP001187682">
    <property type="component" value="Unassembled WGS sequence"/>
</dbReference>
<dbReference type="EMBL" id="ONZQ02000001">
    <property type="protein sequence ID" value="SPN96928.1"/>
    <property type="molecule type" value="Genomic_DNA"/>
</dbReference>
<keyword evidence="2" id="KW-0813">Transport</keyword>
<keyword evidence="4" id="KW-0175">Coiled coil</keyword>
<evidence type="ECO:0000256" key="4">
    <source>
        <dbReference type="ARBA" id="ARBA00023054"/>
    </source>
</evidence>
<accession>A0AAE8MP83</accession>
<dbReference type="PANTHER" id="PTHR12100">
    <property type="entry name" value="SEC10"/>
    <property type="match status" value="1"/>
</dbReference>
<organism evidence="8 9">
    <name type="scientific">Cephalotrichum gorgonifer</name>
    <dbReference type="NCBI Taxonomy" id="2041049"/>
    <lineage>
        <taxon>Eukaryota</taxon>
        <taxon>Fungi</taxon>
        <taxon>Dikarya</taxon>
        <taxon>Ascomycota</taxon>
        <taxon>Pezizomycotina</taxon>
        <taxon>Sordariomycetes</taxon>
        <taxon>Hypocreomycetidae</taxon>
        <taxon>Microascales</taxon>
        <taxon>Microascaceae</taxon>
        <taxon>Cephalotrichum</taxon>
    </lineage>
</organism>
<feature type="region of interest" description="Disordered" evidence="5">
    <location>
        <begin position="214"/>
        <end position="237"/>
    </location>
</feature>
<evidence type="ECO:0000259" key="6">
    <source>
        <dbReference type="Pfam" id="PF07393"/>
    </source>
</evidence>
<evidence type="ECO:0000256" key="2">
    <source>
        <dbReference type="ARBA" id="ARBA00022448"/>
    </source>
</evidence>
<evidence type="ECO:0000313" key="8">
    <source>
        <dbReference type="EMBL" id="SPN96928.1"/>
    </source>
</evidence>
<dbReference type="AlphaFoldDB" id="A0AAE8MP83"/>
<dbReference type="InterPro" id="IPR048627">
    <property type="entry name" value="Sec10_HB"/>
</dbReference>
<keyword evidence="3" id="KW-0268">Exocytosis</keyword>
<dbReference type="Pfam" id="PF07393">
    <property type="entry name" value="Sec10_HB"/>
    <property type="match status" value="1"/>
</dbReference>
<name>A0AAE8MP83_9PEZI</name>
<evidence type="ECO:0000256" key="1">
    <source>
        <dbReference type="ARBA" id="ARBA00006572"/>
    </source>
</evidence>
<gene>
    <name evidence="8" type="ORF">DNG_00447</name>
</gene>
<comment type="caution">
    <text evidence="8">The sequence shown here is derived from an EMBL/GenBank/DDBJ whole genome shotgun (WGS) entry which is preliminary data.</text>
</comment>
<dbReference type="InterPro" id="IPR009976">
    <property type="entry name" value="Sec10-like"/>
</dbReference>
<sequence length="849" mass="93920">MERAGSSARTLFPRGPSFTLEDFSSTDFTVRDFIDNLAETAVPANRKSGPSQNQFDPKPLIRTFENALSQLGELAGDLQEKESELLSQARRADITHNQTLDTLGRKLDQSIDAFETLNISLNSGAENASKDAADGNAAVQIGERLEDLDRKRRRALDASFLIRCWTEVSETGQLTSLEDIQRQPGPENKVRCAVIASQLMRISQRLDTASWSQANGAQKRGSGAANGVNGAGGGGRAHNTREILEKFSETLEQDLLKQFNDSYRRQNFDDMRECAKVLHDFNGGSSVIATFVNQHQFFIDRDQLVSDEVTVDNEAWELIADPDSESPGVDPGLQSLVDEVKLTMQEESFIIKRAFPYYETVLIKFIQRVFQQSIQQRLEAVLDKAASISSLAFLRTLHASRAYINSLVEDLKSHGLTEHPEICSAQISQTLDQQLEELFIPYLVGNSYIDREKKSLDELNSSLLFKFTLYHAKRKKAPTGFMASLAQQGTQFLASAKDAYMERLDSSDLTATQKVMMLRIAGLKDSNTKTEIEVSEEDGVLSVANAKRMIKWLAEGVRRAIELGSANETAKDVNILLGLVLDSMGRVYLETGLEAALDQATSQENVKTEPDLTYLPSIRPAVTIANLMDRFITTVLVRLAESNTTVRRNMEAQRRMGMDSIEQKTNAVIKSTVAVVTNWVAKSLNSQRKTDFRPRDGELLDSLQTPTCLQICTFLSRVSTQAGAAVDGDNLEALESEVALSVLKLLFDHFKKFQVNATGGLMVTQDIAKYVATLKGWGLSRQVEGTVELLTEIGSLFIVGPEALREKSRTLTTGPSGAGRKLSKVDFRAFVQRRDDLASVGIQSLLASL</sequence>
<evidence type="ECO:0000313" key="9">
    <source>
        <dbReference type="Proteomes" id="UP001187682"/>
    </source>
</evidence>
<dbReference type="GO" id="GO:0000145">
    <property type="term" value="C:exocyst"/>
    <property type="evidence" value="ECO:0007669"/>
    <property type="project" value="TreeGrafter"/>
</dbReference>
<evidence type="ECO:0000256" key="3">
    <source>
        <dbReference type="ARBA" id="ARBA00022483"/>
    </source>
</evidence>
<dbReference type="Pfam" id="PF20667">
    <property type="entry name" value="Sec10_N"/>
    <property type="match status" value="1"/>
</dbReference>
<dbReference type="GO" id="GO:0006887">
    <property type="term" value="P:exocytosis"/>
    <property type="evidence" value="ECO:0007669"/>
    <property type="project" value="UniProtKB-KW"/>
</dbReference>
<evidence type="ECO:0000259" key="7">
    <source>
        <dbReference type="Pfam" id="PF20667"/>
    </source>
</evidence>
<feature type="domain" description="Exocyst complex component Sec10 N-terminal" evidence="7">
    <location>
        <begin position="57"/>
        <end position="180"/>
    </location>
</feature>
<reference evidence="8" key="1">
    <citation type="submission" date="2018-03" db="EMBL/GenBank/DDBJ databases">
        <authorList>
            <person name="Guldener U."/>
        </authorList>
    </citation>
    <scope>NUCLEOTIDE SEQUENCE</scope>
</reference>
<protein>
    <submittedName>
        <fullName evidence="8">Related to exocyst complex 100 kDa component</fullName>
    </submittedName>
</protein>
<dbReference type="PANTHER" id="PTHR12100:SF0">
    <property type="entry name" value="EXOCYST COMPLEX COMPONENT 5"/>
    <property type="match status" value="1"/>
</dbReference>